<reference evidence="1" key="1">
    <citation type="submission" date="2014-11" db="EMBL/GenBank/DDBJ databases">
        <authorList>
            <person name="Amaro Gonzalez C."/>
        </authorList>
    </citation>
    <scope>NUCLEOTIDE SEQUENCE</scope>
</reference>
<reference evidence="1" key="2">
    <citation type="journal article" date="2015" name="Fish Shellfish Immunol.">
        <title>Early steps in the European eel (Anguilla anguilla)-Vibrio vulnificus interaction in the gills: Role of the RtxA13 toxin.</title>
        <authorList>
            <person name="Callol A."/>
            <person name="Pajuelo D."/>
            <person name="Ebbesson L."/>
            <person name="Teles M."/>
            <person name="MacKenzie S."/>
            <person name="Amaro C."/>
        </authorList>
    </citation>
    <scope>NUCLEOTIDE SEQUENCE</scope>
</reference>
<protein>
    <submittedName>
        <fullName evidence="1">Uncharacterized protein</fullName>
    </submittedName>
</protein>
<proteinExistence type="predicted"/>
<accession>A0A0E9Q7F8</accession>
<sequence length="55" mass="6394">MIFMNVSTREQHLLGQSSIYITGDEISFSPLALFWLLKILSLKPWCHYEVKPLVV</sequence>
<organism evidence="1">
    <name type="scientific">Anguilla anguilla</name>
    <name type="common">European freshwater eel</name>
    <name type="synonym">Muraena anguilla</name>
    <dbReference type="NCBI Taxonomy" id="7936"/>
    <lineage>
        <taxon>Eukaryota</taxon>
        <taxon>Metazoa</taxon>
        <taxon>Chordata</taxon>
        <taxon>Craniata</taxon>
        <taxon>Vertebrata</taxon>
        <taxon>Euteleostomi</taxon>
        <taxon>Actinopterygii</taxon>
        <taxon>Neopterygii</taxon>
        <taxon>Teleostei</taxon>
        <taxon>Anguilliformes</taxon>
        <taxon>Anguillidae</taxon>
        <taxon>Anguilla</taxon>
    </lineage>
</organism>
<dbReference type="AlphaFoldDB" id="A0A0E9Q7F8"/>
<name>A0A0E9Q7F8_ANGAN</name>
<evidence type="ECO:0000313" key="1">
    <source>
        <dbReference type="EMBL" id="JAH12796.1"/>
    </source>
</evidence>
<dbReference type="EMBL" id="GBXM01095781">
    <property type="protein sequence ID" value="JAH12796.1"/>
    <property type="molecule type" value="Transcribed_RNA"/>
</dbReference>